<feature type="non-terminal residue" evidence="1">
    <location>
        <position position="227"/>
    </location>
</feature>
<evidence type="ECO:0000313" key="2">
    <source>
        <dbReference type="Proteomes" id="UP000479000"/>
    </source>
</evidence>
<reference evidence="1 2" key="1">
    <citation type="submission" date="2020-02" db="EMBL/GenBank/DDBJ databases">
        <authorList>
            <person name="Ferguson B K."/>
        </authorList>
    </citation>
    <scope>NUCLEOTIDE SEQUENCE [LARGE SCALE GENOMIC DNA]</scope>
</reference>
<keyword evidence="2" id="KW-1185">Reference proteome</keyword>
<proteinExistence type="predicted"/>
<evidence type="ECO:0000313" key="1">
    <source>
        <dbReference type="EMBL" id="CAA9999466.1"/>
    </source>
</evidence>
<protein>
    <submittedName>
        <fullName evidence="1">Uncharacterized protein</fullName>
    </submittedName>
</protein>
<dbReference type="Proteomes" id="UP000479000">
    <property type="component" value="Unassembled WGS sequence"/>
</dbReference>
<sequence>SQLENRPKCEFRIVMYTYAGANSVPPPGYHVATAATAPTPPVHFTSAAAAAPDAAKKKKVVNIRQPIQSRQVYLKMEPDRLKTDNGWNEKKPLISSGNVTSAPQIEDFIHLLLHQVYSSTSFRNQGAKILYDCCYRFGCSPNRIGIQTSDQMRRILAGTNTPEWKMTTCRTKNGSPVCQYPPNVHVLNFRSALEQYSSARSRPDLCAEHPIGSRPPWAVLEHRTGPS</sequence>
<feature type="non-terminal residue" evidence="1">
    <location>
        <position position="1"/>
    </location>
</feature>
<gene>
    <name evidence="1" type="ORF">NTEN_LOCUS5749</name>
</gene>
<name>A0A6H5GAS5_9HEMI</name>
<accession>A0A6H5GAS5</accession>
<dbReference type="AlphaFoldDB" id="A0A6H5GAS5"/>
<organism evidence="1 2">
    <name type="scientific">Nesidiocoris tenuis</name>
    <dbReference type="NCBI Taxonomy" id="355587"/>
    <lineage>
        <taxon>Eukaryota</taxon>
        <taxon>Metazoa</taxon>
        <taxon>Ecdysozoa</taxon>
        <taxon>Arthropoda</taxon>
        <taxon>Hexapoda</taxon>
        <taxon>Insecta</taxon>
        <taxon>Pterygota</taxon>
        <taxon>Neoptera</taxon>
        <taxon>Paraneoptera</taxon>
        <taxon>Hemiptera</taxon>
        <taxon>Heteroptera</taxon>
        <taxon>Panheteroptera</taxon>
        <taxon>Cimicomorpha</taxon>
        <taxon>Miridae</taxon>
        <taxon>Dicyphina</taxon>
        <taxon>Nesidiocoris</taxon>
    </lineage>
</organism>
<dbReference type="EMBL" id="CADCXU010008836">
    <property type="protein sequence ID" value="CAA9999466.1"/>
    <property type="molecule type" value="Genomic_DNA"/>
</dbReference>